<dbReference type="EMBL" id="JYDR01000002">
    <property type="protein sequence ID" value="KRY79314.1"/>
    <property type="molecule type" value="Genomic_DNA"/>
</dbReference>
<dbReference type="PANTHER" id="PTHR11567:SF211">
    <property type="entry name" value="PROSTATIC ACID PHOSPHATASE"/>
    <property type="match status" value="1"/>
</dbReference>
<dbReference type="EC" id="3.1.3.2" evidence="3"/>
<dbReference type="Gene3D" id="3.40.50.1240">
    <property type="entry name" value="Phosphoglycerate mutase-like"/>
    <property type="match status" value="2"/>
</dbReference>
<protein>
    <recommendedName>
        <fullName evidence="3">acid phosphatase</fullName>
        <ecNumber evidence="3">3.1.3.2</ecNumber>
    </recommendedName>
</protein>
<name>A0A0V1F0D4_TRIPS</name>
<organism evidence="10 11">
    <name type="scientific">Trichinella pseudospiralis</name>
    <name type="common">Parasitic roundworm</name>
    <dbReference type="NCBI Taxonomy" id="6337"/>
    <lineage>
        <taxon>Eukaryota</taxon>
        <taxon>Metazoa</taxon>
        <taxon>Ecdysozoa</taxon>
        <taxon>Nematoda</taxon>
        <taxon>Enoplea</taxon>
        <taxon>Dorylaimia</taxon>
        <taxon>Trichinellida</taxon>
        <taxon>Trichinellidae</taxon>
        <taxon>Trichinella</taxon>
    </lineage>
</organism>
<dbReference type="Proteomes" id="UP000054632">
    <property type="component" value="Unassembled WGS sequence"/>
</dbReference>
<keyword evidence="7" id="KW-0325">Glycoprotein</keyword>
<evidence type="ECO:0000256" key="1">
    <source>
        <dbReference type="ARBA" id="ARBA00000032"/>
    </source>
</evidence>
<dbReference type="InterPro" id="IPR000560">
    <property type="entry name" value="His_Pase_clade-2"/>
</dbReference>
<dbReference type="InterPro" id="IPR033379">
    <property type="entry name" value="Acid_Pase_AS"/>
</dbReference>
<feature type="signal peptide" evidence="9">
    <location>
        <begin position="1"/>
        <end position="31"/>
    </location>
</feature>
<feature type="transmembrane region" description="Helical" evidence="8">
    <location>
        <begin position="355"/>
        <end position="378"/>
    </location>
</feature>
<dbReference type="SUPFAM" id="SSF53254">
    <property type="entry name" value="Phosphoglycerate mutase-like"/>
    <property type="match status" value="1"/>
</dbReference>
<dbReference type="AlphaFoldDB" id="A0A0V1F0D4"/>
<evidence type="ECO:0000256" key="4">
    <source>
        <dbReference type="ARBA" id="ARBA00022729"/>
    </source>
</evidence>
<evidence type="ECO:0000256" key="2">
    <source>
        <dbReference type="ARBA" id="ARBA00005375"/>
    </source>
</evidence>
<comment type="catalytic activity">
    <reaction evidence="1">
        <text>a phosphate monoester + H2O = an alcohol + phosphate</text>
        <dbReference type="Rhea" id="RHEA:15017"/>
        <dbReference type="ChEBI" id="CHEBI:15377"/>
        <dbReference type="ChEBI" id="CHEBI:30879"/>
        <dbReference type="ChEBI" id="CHEBI:43474"/>
        <dbReference type="ChEBI" id="CHEBI:67140"/>
        <dbReference type="EC" id="3.1.3.2"/>
    </reaction>
</comment>
<sequence length="390" mass="44922">MTSKMTTLANKLSIALSITALLIMPYHKSNGERQLIFVHVMWRHGARAPLTLFPSEYNQTIQNWPNGLGELTSLGISQQFQLGTFLRQRYEKLIPKYKSDAIYIRSTDSNRTIMSAMANLAGMFPPESGQNILNLTWQPIPIHTVPKMLDKVLDVTYSTCPYPDHVFYSEEMNSEEVRAIMEEKVALFDFLRERTGLKIATFTDIYDSTLHYYSNSKITPFRGGPLLQSVAEVLMKKAKKIYNDQLKYMAYSAHETGIIAFFTSMQIYNASLIPNFAACIMTELYEEEDGTHTVDILYKRSLNEEVQILELPWCGTVCNLETFINWSNNIAVKDWEKECGLRREENFLELYQRRAVIFLSVVLIVVTTGLCILSVMYYQLKRLIKMKIPD</sequence>
<dbReference type="PANTHER" id="PTHR11567">
    <property type="entry name" value="ACID PHOSPHATASE-RELATED"/>
    <property type="match status" value="1"/>
</dbReference>
<dbReference type="Pfam" id="PF00328">
    <property type="entry name" value="His_Phos_2"/>
    <property type="match status" value="2"/>
</dbReference>
<keyword evidence="8" id="KW-0472">Membrane</keyword>
<keyword evidence="8" id="KW-0812">Transmembrane</keyword>
<evidence type="ECO:0000313" key="10">
    <source>
        <dbReference type="EMBL" id="KRY79314.1"/>
    </source>
</evidence>
<comment type="caution">
    <text evidence="10">The sequence shown here is derived from an EMBL/GenBank/DDBJ whole genome shotgun (WGS) entry which is preliminary data.</text>
</comment>
<dbReference type="CDD" id="cd07061">
    <property type="entry name" value="HP_HAP_like"/>
    <property type="match status" value="1"/>
</dbReference>
<keyword evidence="8" id="KW-1133">Transmembrane helix</keyword>
<evidence type="ECO:0000256" key="8">
    <source>
        <dbReference type="SAM" id="Phobius"/>
    </source>
</evidence>
<dbReference type="InterPro" id="IPR029033">
    <property type="entry name" value="His_PPase_superfam"/>
</dbReference>
<proteinExistence type="inferred from homology"/>
<keyword evidence="5" id="KW-0378">Hydrolase</keyword>
<reference evidence="10 11" key="1">
    <citation type="submission" date="2015-01" db="EMBL/GenBank/DDBJ databases">
        <title>Evolution of Trichinella species and genotypes.</title>
        <authorList>
            <person name="Korhonen P.K."/>
            <person name="Edoardo P."/>
            <person name="Giuseppe L.R."/>
            <person name="Gasser R.B."/>
        </authorList>
    </citation>
    <scope>NUCLEOTIDE SEQUENCE [LARGE SCALE GENOMIC DNA]</scope>
    <source>
        <strain evidence="10">ISS13</strain>
    </source>
</reference>
<keyword evidence="6" id="KW-1015">Disulfide bond</keyword>
<gene>
    <name evidence="10" type="primary">ACP2</name>
    <name evidence="10" type="ORF">T4A_4743</name>
</gene>
<evidence type="ECO:0000256" key="7">
    <source>
        <dbReference type="ARBA" id="ARBA00023180"/>
    </source>
</evidence>
<dbReference type="InterPro" id="IPR050645">
    <property type="entry name" value="Histidine_acid_phosphatase"/>
</dbReference>
<evidence type="ECO:0000256" key="3">
    <source>
        <dbReference type="ARBA" id="ARBA00012646"/>
    </source>
</evidence>
<evidence type="ECO:0000256" key="9">
    <source>
        <dbReference type="SAM" id="SignalP"/>
    </source>
</evidence>
<comment type="similarity">
    <text evidence="2">Belongs to the histidine acid phosphatase family.</text>
</comment>
<dbReference type="PROSITE" id="PS00616">
    <property type="entry name" value="HIS_ACID_PHOSPHAT_1"/>
    <property type="match status" value="1"/>
</dbReference>
<dbReference type="GO" id="GO:0003993">
    <property type="term" value="F:acid phosphatase activity"/>
    <property type="evidence" value="ECO:0007669"/>
    <property type="project" value="UniProtKB-EC"/>
</dbReference>
<evidence type="ECO:0000313" key="11">
    <source>
        <dbReference type="Proteomes" id="UP000054632"/>
    </source>
</evidence>
<feature type="chain" id="PRO_5006877658" description="acid phosphatase" evidence="9">
    <location>
        <begin position="32"/>
        <end position="390"/>
    </location>
</feature>
<keyword evidence="4 9" id="KW-0732">Signal</keyword>
<accession>A0A0V1F0D4</accession>
<evidence type="ECO:0000256" key="5">
    <source>
        <dbReference type="ARBA" id="ARBA00022801"/>
    </source>
</evidence>
<evidence type="ECO:0000256" key="6">
    <source>
        <dbReference type="ARBA" id="ARBA00023157"/>
    </source>
</evidence>